<sequence>MQMEIMIFDEESTNAMLLADADRMVLRSSTISGIYAHQCVAIYTNCDAGGIPLIRGVLMLGHNPNASKSWLVLKPTSEEKAREIFGRTNINIATDARKDLVGYIGSESGCGKYAEELVSSWCNQLKVLSKIAKTEL</sequence>
<dbReference type="EMBL" id="CALNXK010000108">
    <property type="protein sequence ID" value="CAH3157658.1"/>
    <property type="molecule type" value="Genomic_DNA"/>
</dbReference>
<gene>
    <name evidence="1" type="ORF">PLOB_00002363</name>
</gene>
<proteinExistence type="predicted"/>
<name>A0ABN8Q9Z0_9CNID</name>
<dbReference type="Proteomes" id="UP001159405">
    <property type="component" value="Unassembled WGS sequence"/>
</dbReference>
<evidence type="ECO:0000313" key="1">
    <source>
        <dbReference type="EMBL" id="CAH3157658.1"/>
    </source>
</evidence>
<reference evidence="1 2" key="1">
    <citation type="submission" date="2022-05" db="EMBL/GenBank/DDBJ databases">
        <authorList>
            <consortium name="Genoscope - CEA"/>
            <person name="William W."/>
        </authorList>
    </citation>
    <scope>NUCLEOTIDE SEQUENCE [LARGE SCALE GENOMIC DNA]</scope>
</reference>
<comment type="caution">
    <text evidence="1">The sequence shown here is derived from an EMBL/GenBank/DDBJ whole genome shotgun (WGS) entry which is preliminary data.</text>
</comment>
<protein>
    <submittedName>
        <fullName evidence="1">Uncharacterized protein</fullName>
    </submittedName>
</protein>
<organism evidence="1 2">
    <name type="scientific">Porites lobata</name>
    <dbReference type="NCBI Taxonomy" id="104759"/>
    <lineage>
        <taxon>Eukaryota</taxon>
        <taxon>Metazoa</taxon>
        <taxon>Cnidaria</taxon>
        <taxon>Anthozoa</taxon>
        <taxon>Hexacorallia</taxon>
        <taxon>Scleractinia</taxon>
        <taxon>Fungiina</taxon>
        <taxon>Poritidae</taxon>
        <taxon>Porites</taxon>
    </lineage>
</organism>
<accession>A0ABN8Q9Z0</accession>
<keyword evidence="2" id="KW-1185">Reference proteome</keyword>
<evidence type="ECO:0000313" key="2">
    <source>
        <dbReference type="Proteomes" id="UP001159405"/>
    </source>
</evidence>